<dbReference type="InterPro" id="IPR020084">
    <property type="entry name" value="NUDIX_hydrolase_CS"/>
</dbReference>
<comment type="caution">
    <text evidence="9">The sequence shown here is derived from an EMBL/GenBank/DDBJ whole genome shotgun (WGS) entry which is preliminary data.</text>
</comment>
<comment type="cofactor">
    <cofactor evidence="1">
        <name>Mn(2+)</name>
        <dbReference type="ChEBI" id="CHEBI:29035"/>
    </cofactor>
</comment>
<keyword evidence="3" id="KW-0479">Metal-binding</keyword>
<dbReference type="EMBL" id="JAHZUY010000067">
    <property type="protein sequence ID" value="MBW8271067.1"/>
    <property type="molecule type" value="Genomic_DNA"/>
</dbReference>
<comment type="cofactor">
    <cofactor evidence="2">
        <name>Mg(2+)</name>
        <dbReference type="ChEBI" id="CHEBI:18420"/>
    </cofactor>
</comment>
<dbReference type="InterPro" id="IPR020476">
    <property type="entry name" value="Nudix_hydrolase"/>
</dbReference>
<name>A0ABS7F630_9PROT</name>
<dbReference type="RefSeq" id="WP_220118846.1">
    <property type="nucleotide sequence ID" value="NZ_JAHZUY010000067.1"/>
</dbReference>
<reference evidence="9 10" key="1">
    <citation type="submission" date="2021-08" db="EMBL/GenBank/DDBJ databases">
        <title>Caldovatus sediminis gen. nov., sp. nov., a moderately thermophilic bacterium isolated from a hot spring.</title>
        <authorList>
            <person name="Hu C.-J."/>
            <person name="Li W.-J."/>
            <person name="Xian W.-D."/>
        </authorList>
    </citation>
    <scope>NUCLEOTIDE SEQUENCE [LARGE SCALE GENOMIC DNA]</scope>
    <source>
        <strain evidence="9 10">SYSU G05006</strain>
    </source>
</reference>
<keyword evidence="10" id="KW-1185">Reference proteome</keyword>
<dbReference type="PANTHER" id="PTHR12992">
    <property type="entry name" value="NUDIX HYDROLASE"/>
    <property type="match status" value="1"/>
</dbReference>
<dbReference type="Pfam" id="PF00293">
    <property type="entry name" value="NUDIX"/>
    <property type="match status" value="1"/>
</dbReference>
<keyword evidence="6" id="KW-0464">Manganese</keyword>
<evidence type="ECO:0000256" key="4">
    <source>
        <dbReference type="ARBA" id="ARBA00022801"/>
    </source>
</evidence>
<evidence type="ECO:0000313" key="10">
    <source>
        <dbReference type="Proteomes" id="UP001519924"/>
    </source>
</evidence>
<dbReference type="CDD" id="cd03426">
    <property type="entry name" value="NUDIX_CoAse_Nudt7"/>
    <property type="match status" value="1"/>
</dbReference>
<dbReference type="InterPro" id="IPR000086">
    <property type="entry name" value="NUDIX_hydrolase_dom"/>
</dbReference>
<evidence type="ECO:0000256" key="3">
    <source>
        <dbReference type="ARBA" id="ARBA00022723"/>
    </source>
</evidence>
<gene>
    <name evidence="9" type="ORF">K1J50_16405</name>
</gene>
<dbReference type="NCBIfam" id="NF007980">
    <property type="entry name" value="PRK10707.1"/>
    <property type="match status" value="1"/>
</dbReference>
<dbReference type="PRINTS" id="PR00502">
    <property type="entry name" value="NUDIXFAMILY"/>
</dbReference>
<dbReference type="SUPFAM" id="SSF55811">
    <property type="entry name" value="Nudix"/>
    <property type="match status" value="1"/>
</dbReference>
<feature type="domain" description="Nudix hydrolase" evidence="8">
    <location>
        <begin position="37"/>
        <end position="168"/>
    </location>
</feature>
<dbReference type="InterPro" id="IPR015797">
    <property type="entry name" value="NUDIX_hydrolase-like_dom_sf"/>
</dbReference>
<protein>
    <submittedName>
        <fullName evidence="9">CoA pyrophosphatase</fullName>
    </submittedName>
</protein>
<dbReference type="InterPro" id="IPR045121">
    <property type="entry name" value="CoAse"/>
</dbReference>
<keyword evidence="5" id="KW-0460">Magnesium</keyword>
<sequence length="198" mass="21438">MTPSEIIARLRDAEALARAAPTQSDLLDPGLLAEGRLRPAAVLIPIVVHPERPTVLLTLRAAHLNAHSGQVAFPGGRIEPGETPEAAALREAAEEVGLDPRLPEIVGRLPDHLTGTGFRVTPVVGLVRPPLALTPDPAEVALAFEYPLATVLDPAAPQRRRSEFRGRVREYWVWPHPHHTIWGATAAMLVNLARVLRA</sequence>
<dbReference type="Proteomes" id="UP001519924">
    <property type="component" value="Unassembled WGS sequence"/>
</dbReference>
<proteinExistence type="inferred from homology"/>
<evidence type="ECO:0000256" key="5">
    <source>
        <dbReference type="ARBA" id="ARBA00022842"/>
    </source>
</evidence>
<comment type="similarity">
    <text evidence="7">Belongs to the Nudix hydrolase family.</text>
</comment>
<evidence type="ECO:0000256" key="7">
    <source>
        <dbReference type="RuleBase" id="RU003476"/>
    </source>
</evidence>
<dbReference type="PROSITE" id="PS00893">
    <property type="entry name" value="NUDIX_BOX"/>
    <property type="match status" value="1"/>
</dbReference>
<dbReference type="Gene3D" id="3.90.79.10">
    <property type="entry name" value="Nucleoside Triphosphate Pyrophosphohydrolase"/>
    <property type="match status" value="1"/>
</dbReference>
<evidence type="ECO:0000313" key="9">
    <source>
        <dbReference type="EMBL" id="MBW8271067.1"/>
    </source>
</evidence>
<keyword evidence="4 7" id="KW-0378">Hydrolase</keyword>
<evidence type="ECO:0000256" key="2">
    <source>
        <dbReference type="ARBA" id="ARBA00001946"/>
    </source>
</evidence>
<evidence type="ECO:0000256" key="1">
    <source>
        <dbReference type="ARBA" id="ARBA00001936"/>
    </source>
</evidence>
<dbReference type="PANTHER" id="PTHR12992:SF11">
    <property type="entry name" value="MITOCHONDRIAL COENZYME A DIPHOSPHATASE NUDT8"/>
    <property type="match status" value="1"/>
</dbReference>
<evidence type="ECO:0000259" key="8">
    <source>
        <dbReference type="PROSITE" id="PS51462"/>
    </source>
</evidence>
<evidence type="ECO:0000256" key="6">
    <source>
        <dbReference type="ARBA" id="ARBA00023211"/>
    </source>
</evidence>
<accession>A0ABS7F630</accession>
<dbReference type="PROSITE" id="PS51462">
    <property type="entry name" value="NUDIX"/>
    <property type="match status" value="1"/>
</dbReference>
<organism evidence="9 10">
    <name type="scientific">Caldovatus aquaticus</name>
    <dbReference type="NCBI Taxonomy" id="2865671"/>
    <lineage>
        <taxon>Bacteria</taxon>
        <taxon>Pseudomonadati</taxon>
        <taxon>Pseudomonadota</taxon>
        <taxon>Alphaproteobacteria</taxon>
        <taxon>Acetobacterales</taxon>
        <taxon>Roseomonadaceae</taxon>
        <taxon>Caldovatus</taxon>
    </lineage>
</organism>